<evidence type="ECO:0000313" key="2">
    <source>
        <dbReference type="Proteomes" id="UP001627154"/>
    </source>
</evidence>
<reference evidence="1 2" key="1">
    <citation type="journal article" date="2024" name="bioRxiv">
        <title>A reference genome for Trichogramma kaykai: A tiny desert-dwelling parasitoid wasp with competing sex-ratio distorters.</title>
        <authorList>
            <person name="Culotta J."/>
            <person name="Lindsey A.R."/>
        </authorList>
    </citation>
    <scope>NUCLEOTIDE SEQUENCE [LARGE SCALE GENOMIC DNA]</scope>
    <source>
        <strain evidence="1 2">KSX58</strain>
    </source>
</reference>
<organism evidence="1 2">
    <name type="scientific">Trichogramma kaykai</name>
    <dbReference type="NCBI Taxonomy" id="54128"/>
    <lineage>
        <taxon>Eukaryota</taxon>
        <taxon>Metazoa</taxon>
        <taxon>Ecdysozoa</taxon>
        <taxon>Arthropoda</taxon>
        <taxon>Hexapoda</taxon>
        <taxon>Insecta</taxon>
        <taxon>Pterygota</taxon>
        <taxon>Neoptera</taxon>
        <taxon>Endopterygota</taxon>
        <taxon>Hymenoptera</taxon>
        <taxon>Apocrita</taxon>
        <taxon>Proctotrupomorpha</taxon>
        <taxon>Chalcidoidea</taxon>
        <taxon>Trichogrammatidae</taxon>
        <taxon>Trichogramma</taxon>
    </lineage>
</organism>
<keyword evidence="2" id="KW-1185">Reference proteome</keyword>
<gene>
    <name evidence="1" type="ORF">TKK_013123</name>
</gene>
<protein>
    <submittedName>
        <fullName evidence="1">Uncharacterized protein</fullName>
    </submittedName>
</protein>
<dbReference type="EMBL" id="JBJJXI010000106">
    <property type="protein sequence ID" value="KAL3392296.1"/>
    <property type="molecule type" value="Genomic_DNA"/>
</dbReference>
<name>A0ABD2WGV9_9HYME</name>
<evidence type="ECO:0000313" key="1">
    <source>
        <dbReference type="EMBL" id="KAL3392296.1"/>
    </source>
</evidence>
<dbReference type="AlphaFoldDB" id="A0ABD2WGV9"/>
<proteinExistence type="predicted"/>
<accession>A0ABD2WGV9</accession>
<comment type="caution">
    <text evidence="1">The sequence shown here is derived from an EMBL/GenBank/DDBJ whole genome shotgun (WGS) entry which is preliminary data.</text>
</comment>
<dbReference type="Proteomes" id="UP001627154">
    <property type="component" value="Unassembled WGS sequence"/>
</dbReference>
<sequence length="226" mass="26006">MIVGLPHGPGCVRSEEAARITRFKEELRQATTRDYGLPRRIYDTVAAVYPEAAMLVPFTAISRIIQRWRNRTFPLSSDSLVALSLQLANPRNAGIFNYDAGTITKRIFRDQDGDMHFLFYDENVVTRVTASTRTLMIDFTYKTCPQVPDANLQLGTVMFWRQFYLNDISGLEMLTISSNMIGEYYELNLDNILPVEIDEVMELERRFDAARLAFIKKMIQNSTLKK</sequence>